<dbReference type="PANTHER" id="PTHR33346:SF2">
    <property type="entry name" value="DEHYDRIN ERD14"/>
    <property type="match status" value="1"/>
</dbReference>
<dbReference type="InterPro" id="IPR030513">
    <property type="entry name" value="Dehydrin_CS"/>
</dbReference>
<dbReference type="PROSITE" id="PS00315">
    <property type="entry name" value="DEHYDRIN_1"/>
    <property type="match status" value="1"/>
</dbReference>
<dbReference type="GO" id="GO:0005829">
    <property type="term" value="C:cytosol"/>
    <property type="evidence" value="ECO:0007669"/>
    <property type="project" value="TreeGrafter"/>
</dbReference>
<dbReference type="GO" id="GO:0016020">
    <property type="term" value="C:membrane"/>
    <property type="evidence" value="ECO:0007669"/>
    <property type="project" value="TreeGrafter"/>
</dbReference>
<evidence type="ECO:0000256" key="2">
    <source>
        <dbReference type="RuleBase" id="RU003995"/>
    </source>
</evidence>
<dbReference type="GO" id="GO:0009631">
    <property type="term" value="P:cold acclimation"/>
    <property type="evidence" value="ECO:0007669"/>
    <property type="project" value="TreeGrafter"/>
</dbReference>
<dbReference type="AlphaFoldDB" id="S8CVX4"/>
<feature type="region of interest" description="Disordered" evidence="3">
    <location>
        <begin position="40"/>
        <end position="79"/>
    </location>
</feature>
<dbReference type="GO" id="GO:0009414">
    <property type="term" value="P:response to water deprivation"/>
    <property type="evidence" value="ECO:0007669"/>
    <property type="project" value="TreeGrafter"/>
</dbReference>
<gene>
    <name evidence="4" type="ORF">M569_05646</name>
</gene>
<dbReference type="Proteomes" id="UP000015453">
    <property type="component" value="Unassembled WGS sequence"/>
</dbReference>
<proteinExistence type="inferred from homology"/>
<dbReference type="OrthoDB" id="1934367at2759"/>
<dbReference type="GO" id="GO:0009737">
    <property type="term" value="P:response to abscisic acid"/>
    <property type="evidence" value="ECO:0007669"/>
    <property type="project" value="TreeGrafter"/>
</dbReference>
<evidence type="ECO:0000256" key="1">
    <source>
        <dbReference type="ARBA" id="ARBA00008403"/>
    </source>
</evidence>
<dbReference type="Pfam" id="PF00257">
    <property type="entry name" value="Dehydrin"/>
    <property type="match status" value="1"/>
</dbReference>
<evidence type="ECO:0000313" key="4">
    <source>
        <dbReference type="EMBL" id="EPS69121.1"/>
    </source>
</evidence>
<evidence type="ECO:0000313" key="5">
    <source>
        <dbReference type="Proteomes" id="UP000015453"/>
    </source>
</evidence>
<accession>S8CVX4</accession>
<dbReference type="PANTHER" id="PTHR33346">
    <property type="entry name" value="DEHYDRIN XERO 2-RELATED"/>
    <property type="match status" value="1"/>
</dbReference>
<name>S8CVX4_9LAMI</name>
<protein>
    <recommendedName>
        <fullName evidence="6">Dehydrin</fullName>
    </recommendedName>
</protein>
<dbReference type="EMBL" id="AUSU01002284">
    <property type="protein sequence ID" value="EPS69121.1"/>
    <property type="molecule type" value="Genomic_DNA"/>
</dbReference>
<feature type="compositionally biased region" description="Basic and acidic residues" evidence="3">
    <location>
        <begin position="150"/>
        <end position="182"/>
    </location>
</feature>
<reference evidence="4 5" key="1">
    <citation type="journal article" date="2013" name="BMC Genomics">
        <title>The miniature genome of a carnivorous plant Genlisea aurea contains a low number of genes and short non-coding sequences.</title>
        <authorList>
            <person name="Leushkin E.V."/>
            <person name="Sutormin R.A."/>
            <person name="Nabieva E.R."/>
            <person name="Penin A.A."/>
            <person name="Kondrashov A.S."/>
            <person name="Logacheva M.D."/>
        </authorList>
    </citation>
    <scope>NUCLEOTIDE SEQUENCE [LARGE SCALE GENOMIC DNA]</scope>
</reference>
<feature type="non-terminal residue" evidence="4">
    <location>
        <position position="182"/>
    </location>
</feature>
<keyword evidence="5" id="KW-1185">Reference proteome</keyword>
<comment type="caution">
    <text evidence="4">The sequence shown here is derived from an EMBL/GenBank/DDBJ whole genome shotgun (WGS) entry which is preliminary data.</text>
</comment>
<dbReference type="PROSITE" id="PS00823">
    <property type="entry name" value="DEHYDRIN_2"/>
    <property type="match status" value="1"/>
</dbReference>
<evidence type="ECO:0000256" key="3">
    <source>
        <dbReference type="SAM" id="MobiDB-lite"/>
    </source>
</evidence>
<sequence length="182" mass="20967">VESTDRGLFDFAKGKKDENRFEEGFPSEFGEKIEVHEEKKHGSLFQKLHRSSSNSSSSSEEEEEVDENGEKKKKKKNLKDKIKDKICGGKTEETEVVNVDYEVVDNSVPIEKYGDFPEEKKGFVEKIKEKLPGGKKTEETSEYYASPDGEQAKEKKGFLDKIKEKIPGYQHHKEEDKEKEKE</sequence>
<feature type="non-terminal residue" evidence="4">
    <location>
        <position position="1"/>
    </location>
</feature>
<evidence type="ECO:0008006" key="6">
    <source>
        <dbReference type="Google" id="ProtNLM"/>
    </source>
</evidence>
<comment type="similarity">
    <text evidence="1 2">Belongs to the plant dehydrin family.</text>
</comment>
<dbReference type="InterPro" id="IPR000167">
    <property type="entry name" value="Dehydrin"/>
</dbReference>
<feature type="region of interest" description="Disordered" evidence="3">
    <location>
        <begin position="131"/>
        <end position="182"/>
    </location>
</feature>
<organism evidence="4 5">
    <name type="scientific">Genlisea aurea</name>
    <dbReference type="NCBI Taxonomy" id="192259"/>
    <lineage>
        <taxon>Eukaryota</taxon>
        <taxon>Viridiplantae</taxon>
        <taxon>Streptophyta</taxon>
        <taxon>Embryophyta</taxon>
        <taxon>Tracheophyta</taxon>
        <taxon>Spermatophyta</taxon>
        <taxon>Magnoliopsida</taxon>
        <taxon>eudicotyledons</taxon>
        <taxon>Gunneridae</taxon>
        <taxon>Pentapetalae</taxon>
        <taxon>asterids</taxon>
        <taxon>lamiids</taxon>
        <taxon>Lamiales</taxon>
        <taxon>Lentibulariaceae</taxon>
        <taxon>Genlisea</taxon>
    </lineage>
</organism>